<keyword evidence="7" id="KW-0167">Capsid protein</keyword>
<dbReference type="GO" id="GO:0004197">
    <property type="term" value="F:cysteine-type endopeptidase activity"/>
    <property type="evidence" value="ECO:0007669"/>
    <property type="project" value="InterPro"/>
</dbReference>
<keyword evidence="16" id="KW-0946">Virion</keyword>
<dbReference type="InterPro" id="IPR033703">
    <property type="entry name" value="Rhv-like"/>
</dbReference>
<dbReference type="Pfam" id="PF00910">
    <property type="entry name" value="RNA_helicase"/>
    <property type="match status" value="1"/>
</dbReference>
<evidence type="ECO:0000256" key="2">
    <source>
        <dbReference type="ARBA" id="ARBA00004328"/>
    </source>
</evidence>
<feature type="domain" description="RdRp catalytic" evidence="20">
    <location>
        <begin position="1408"/>
        <end position="1545"/>
    </location>
</feature>
<keyword evidence="6" id="KW-0597">Phosphoprotein</keyword>
<dbReference type="Gene3D" id="2.60.120.20">
    <property type="match status" value="3"/>
</dbReference>
<dbReference type="GO" id="GO:0006508">
    <property type="term" value="P:proteolysis"/>
    <property type="evidence" value="ECO:0007669"/>
    <property type="project" value="UniProtKB-KW"/>
</dbReference>
<dbReference type="GO" id="GO:0030430">
    <property type="term" value="C:host cell cytoplasm"/>
    <property type="evidence" value="ECO:0007669"/>
    <property type="project" value="UniProtKB-SubCell"/>
</dbReference>
<dbReference type="InterPro" id="IPR043502">
    <property type="entry name" value="DNA/RNA_pol_sf"/>
</dbReference>
<keyword evidence="8" id="KW-0645">Protease</keyword>
<keyword evidence="15" id="KW-0067">ATP-binding</keyword>
<dbReference type="Gene3D" id="2.40.10.10">
    <property type="entry name" value="Trypsin-like serine proteases"/>
    <property type="match status" value="1"/>
</dbReference>
<dbReference type="Pfam" id="PF12264">
    <property type="entry name" value="Waikav_capsid_1"/>
    <property type="match status" value="1"/>
</dbReference>
<feature type="compositionally biased region" description="Basic residues" evidence="19">
    <location>
        <begin position="130"/>
        <end position="142"/>
    </location>
</feature>
<evidence type="ECO:0000256" key="11">
    <source>
        <dbReference type="ARBA" id="ARBA00022741"/>
    </source>
</evidence>
<evidence type="ECO:0000313" key="23">
    <source>
        <dbReference type="EMBL" id="AWK77867.1"/>
    </source>
</evidence>
<dbReference type="InterPro" id="IPR001205">
    <property type="entry name" value="RNA-dir_pol_C"/>
</dbReference>
<evidence type="ECO:0000259" key="21">
    <source>
        <dbReference type="PROSITE" id="PS51218"/>
    </source>
</evidence>
<proteinExistence type="predicted"/>
<dbReference type="GO" id="GO:0003968">
    <property type="term" value="F:RNA-directed RNA polymerase activity"/>
    <property type="evidence" value="ECO:0007669"/>
    <property type="project" value="UniProtKB-KW"/>
</dbReference>
<dbReference type="InterPro" id="IPR027417">
    <property type="entry name" value="P-loop_NTPase"/>
</dbReference>
<evidence type="ECO:0000256" key="9">
    <source>
        <dbReference type="ARBA" id="ARBA00022679"/>
    </source>
</evidence>
<dbReference type="InterPro" id="IPR007094">
    <property type="entry name" value="RNA-dir_pol_PSvirus"/>
</dbReference>
<sequence length="2531" mass="280632">MNYNYNYHHSARPYKLWNHRSLLNVMNYSNSAIATPGTTVLRTHTESHIWYASLPQTCPMSPKSLQLPSQFTDFSLEPIQGERNAVTKEETSKGNIILSKWKATCDHTTTSASMDDFEFMEMYRIKYHRGRKEARESHRRKRDREVSPPKFSKRTADFIARMGAHVASFYEDVEEIKTQGLGDFLSAVGNLPGNIGNAVSGLADIAAHMGRVGAAFDNVEDLPGSFDKIANAAERYARDGLRVKHTPGLSPMQEVLLSAILFSYFYTKEGAVAKAISFASGIYGVVVAGKLLTSVPEVQMLIQRVLTVMDLNREYHTQGLEANPILGLSASLLMLYQRYSVYELPPDASSLDKFLDVVKDSKYIFRETRNFSAGVEETLASIQDLVNSTCAFMGLDWRARFVGEYWVEIDEMREQYNALRADFEERKELSSVASQAKALLTRLDSTSVKKSSGMYVHHRDLRNLVYSLVSELRGFGAFGNAERVEPFVVLLSGEPGIGKSLLSKTIQDVFARKFLSTRAYNDFSNGVTANVVWAPNLAESFDSGYNNQAIVLIDDLGYSQESNEIVVPKFIQWVNQVPTQTNQASLDRKGAVFFDSKLIVCTTNLTDFGRATSKLATPEAFYRRMHVRIHAKLKPEYANSEGRLDLSKITDGLLSSSGCWATFSKLNPDGGQLTPLEDDFATIVENMLDEFDARMNIHNVKLGKSKAFSSLLADVDVSKNSNVKDAIRAMGPRFVTQGPSYFEHEVPDPYTCPIGCACRGDEQMTDHCRSKDGWCNHCGVRIGSKEVRLKFPPGSYCILDVRTADGYCLDPMCKLHLDAYYNEVLFLRDFQSKIKVPTMVDTIKDTFCVVTSAFWQKCKSLMGDYWGAILLGVTALGIGTYAYTRPKEIPVEQVDIDPVVAQARDQGAVDQGRKVVNGNVVWLSTDLGGQIGAGLAIGGELILLNRHVYDNAKNSKFTSVTIDRFHHNLGARSWTVSKDSVFNDSTYEIPETDLCVIRVEKFLGADIRGLFAQKKLEWNAMRTRQVSIYFWEPDDNGVAHQLSMHGPARGFHEVSATAPSGARYSTLKTIEYDLCTYVGLCGAPVFINDPTVSAKLCGIHVAGHGSRTRGYAAVVNRDMIELAFAHFDAKSIIVNSTPFIRTKVRYDQFPENPIQDVTVVGKCEPRNLHMKTAYKRSPFANQIPGVPLAKAPAVLVPKNVGGVIMDPIIKNITGYSRGAEMPDMVRLAGVRNGLLKYLKSVTEPYNHPGPLSFEDAAGGNKWLLPYLAPINRTTSAGFPDAFFFSDKKRSVFGIEEWDFSSDECNELRAVVGEMVERLKDDPIDFIYAVFPKDELRPMDRVRELKTRMIMASSLSVTVVSRMYFGPFIDWFMDPRNRFVNCSAVGIDMSNESELRQFVNFHHNGSPNYRVFGGDQSGFDKNLNPWLTDIVRAINEEFVFQDWSEETRDIANNIIISDTYPTLAVKDNLILWSNSNPSGCILTTPKNSFSNAFATLQCMAEIILGGCDERTVAGFVFTAMREGWIRITAFGDDIVFSVIRGTHKGWNFDLITNGSISLAMLNVGLKYTDEQKNTEFDEVDRTIFEVSFLKRRIRDSEIGLVAYLDVDTILQNIQWLKSGPEEMDIWHDKFENFLNELSVHPDEVWDKYYPILKETYYRCLPRGEYSFSPTRLERMRRWRTRSLLLGTFCDEEPHRDTPQIPVLVESTTQNTLQRSCDLPYNAAQGDLRLAGDRIGGAERTERTASGSDAEKCAHTQGPWPVYQGAGSNAPDTQTANNDQNNTLAMGENGQSGVGLSLVSETPSAMRVAATEFDPQIAAQYAPNDISTVSDYLNKQVPVADFSWSTSDAVGSLLVTNDSWNFVSNTGLWIEKLRGFYGLRSTLCFRLEINGTPFHAGRLRLCYYPDASSSSEKWRSHVMNFVTISQLPGVEIEANESSVELKIPYITVSRFLELTSSKRSWGRIFVAVASPLATGPDNIQNVNCRLWAWMEDVELFGQTHQFVTQGPKKRLAPADAEGTPVASFLSGSARAVGSLSAIPTVAAYAGPTAWALNAAAGIASAFGWSKPNSKASVSRVSNNPTALLANCNGEDPSHALSLDADAKLRAIEDVSPSGQDEMSINYIKRQWSYLGAFTYAPGSSLINPIYELNLNVRNLGVFVSPTVNFLTPVAYLARMFELFRGGIEVKIKFAKTAVHRGKIQVSYVPGPTPATNTLAQSAYLHRTIVDLAEGGEICIAFPYMLPVDYMSTSVDFGRMYVHAVTSLNAPETVAPSVQCSVYVRAMDDMHFVQPKQSGFVPFNDPIIVQGPNDLVNTGSISCDTVGGAVDPNMDIAFAESSASEIVTSVGQLLKRFVHVGLPFNGFGYFRFYPWLNKGRFLVAGDNFRTDYHSYVMAPYAFFRGGVKLKLSLNNGLATVSDAERLSRVNAWLVPGIAPTVYSNSPATPSPTSGDLGYLAQTEAFGTATALIVQVPYQNAWRMAPNRLFNASAETPGFDLPRGALVSSQPSGVGGIARAFADDFQLLFFVGIPTMAVV</sequence>
<keyword evidence="14" id="KW-0788">Thiol protease</keyword>
<reference evidence="23" key="1">
    <citation type="journal article" date="2018" name="J. Gen. Virol.">
        <title>Metagenomic analysis of Varroa-free Australian honey bees (Apis mellifera) shows a diverse Picornavirales virome.</title>
        <authorList>
            <person name="Roberts J.M."/>
            <person name="Anderson D.L."/>
            <person name="Durr P.A."/>
        </authorList>
    </citation>
    <scope>NUCLEOTIDE SEQUENCE</scope>
    <source>
        <strain evidence="23">SA-8</strain>
    </source>
</reference>
<dbReference type="InterPro" id="IPR029053">
    <property type="entry name" value="Viral_coat"/>
</dbReference>
<keyword evidence="17" id="KW-0693">Viral RNA replication</keyword>
<dbReference type="PROSITE" id="PS51218">
    <property type="entry name" value="SF3_HELICASE_2"/>
    <property type="match status" value="1"/>
</dbReference>
<evidence type="ECO:0000256" key="3">
    <source>
        <dbReference type="ARBA" id="ARBA00020107"/>
    </source>
</evidence>
<dbReference type="GO" id="GO:0019028">
    <property type="term" value="C:viral capsid"/>
    <property type="evidence" value="ECO:0007669"/>
    <property type="project" value="UniProtKB-KW"/>
</dbReference>
<dbReference type="Pfam" id="PF08762">
    <property type="entry name" value="CRPV_capsid"/>
    <property type="match status" value="1"/>
</dbReference>
<evidence type="ECO:0000256" key="10">
    <source>
        <dbReference type="ARBA" id="ARBA00022695"/>
    </source>
</evidence>
<evidence type="ECO:0000259" key="22">
    <source>
        <dbReference type="PROSITE" id="PS51874"/>
    </source>
</evidence>
<dbReference type="Gene3D" id="3.40.50.300">
    <property type="entry name" value="P-loop containing nucleotide triphosphate hydrolases"/>
    <property type="match status" value="1"/>
</dbReference>
<dbReference type="GO" id="GO:0005198">
    <property type="term" value="F:structural molecule activity"/>
    <property type="evidence" value="ECO:0007669"/>
    <property type="project" value="InterPro"/>
</dbReference>
<evidence type="ECO:0000259" key="20">
    <source>
        <dbReference type="PROSITE" id="PS50507"/>
    </source>
</evidence>
<dbReference type="CDD" id="cd00205">
    <property type="entry name" value="rhv_like"/>
    <property type="match status" value="2"/>
</dbReference>
<dbReference type="InterPro" id="IPR004004">
    <property type="entry name" value="Helic/Pol/Pept_Calicivir-typ"/>
</dbReference>
<evidence type="ECO:0000256" key="13">
    <source>
        <dbReference type="ARBA" id="ARBA00022806"/>
    </source>
</evidence>
<keyword evidence="12" id="KW-0378">Hydrolase</keyword>
<feature type="domain" description="Peptidase C3" evidence="22">
    <location>
        <begin position="906"/>
        <end position="1120"/>
    </location>
</feature>
<evidence type="ECO:0000256" key="12">
    <source>
        <dbReference type="ARBA" id="ARBA00022801"/>
    </source>
</evidence>
<comment type="subcellular location">
    <subcellularLocation>
        <location evidence="1">Host cytoplasm</location>
    </subcellularLocation>
    <subcellularLocation>
        <location evidence="2">Virion</location>
    </subcellularLocation>
</comment>
<dbReference type="Gene3D" id="3.30.70.270">
    <property type="match status" value="1"/>
</dbReference>
<keyword evidence="13" id="KW-0347">Helicase</keyword>
<evidence type="ECO:0000256" key="16">
    <source>
        <dbReference type="ARBA" id="ARBA00022844"/>
    </source>
</evidence>
<evidence type="ECO:0000256" key="7">
    <source>
        <dbReference type="ARBA" id="ARBA00022561"/>
    </source>
</evidence>
<feature type="region of interest" description="Disordered" evidence="19">
    <location>
        <begin position="1731"/>
        <end position="1787"/>
    </location>
</feature>
<evidence type="ECO:0000256" key="5">
    <source>
        <dbReference type="ARBA" id="ARBA00022520"/>
    </source>
</evidence>
<evidence type="ECO:0000256" key="15">
    <source>
        <dbReference type="ARBA" id="ARBA00022840"/>
    </source>
</evidence>
<feature type="compositionally biased region" description="Low complexity" evidence="19">
    <location>
        <begin position="1770"/>
        <end position="1781"/>
    </location>
</feature>
<dbReference type="SUPFAM" id="SSF88633">
    <property type="entry name" value="Positive stranded ssRNA viruses"/>
    <property type="match status" value="3"/>
</dbReference>
<evidence type="ECO:0000256" key="1">
    <source>
        <dbReference type="ARBA" id="ARBA00004192"/>
    </source>
</evidence>
<dbReference type="SUPFAM" id="SSF52540">
    <property type="entry name" value="P-loop containing nucleoside triphosphate hydrolases"/>
    <property type="match status" value="1"/>
</dbReference>
<dbReference type="InterPro" id="IPR014759">
    <property type="entry name" value="Helicase_SF3_ssRNA_vir"/>
</dbReference>
<dbReference type="PROSITE" id="PS51874">
    <property type="entry name" value="PCV_3C_PRO"/>
    <property type="match status" value="1"/>
</dbReference>
<dbReference type="Pfam" id="PF00680">
    <property type="entry name" value="RdRP_1"/>
    <property type="match status" value="1"/>
</dbReference>
<dbReference type="InterPro" id="IPR014872">
    <property type="entry name" value="Dicistrovirus_capsid-polyPr_C"/>
</dbReference>
<evidence type="ECO:0000256" key="19">
    <source>
        <dbReference type="SAM" id="MobiDB-lite"/>
    </source>
</evidence>
<feature type="domain" description="SF3 helicase" evidence="21">
    <location>
        <begin position="466"/>
        <end position="646"/>
    </location>
</feature>
<evidence type="ECO:0000256" key="17">
    <source>
        <dbReference type="ARBA" id="ARBA00022953"/>
    </source>
</evidence>
<evidence type="ECO:0000256" key="6">
    <source>
        <dbReference type="ARBA" id="ARBA00022553"/>
    </source>
</evidence>
<protein>
    <recommendedName>
        <fullName evidence="3">Genome polyprotein</fullName>
    </recommendedName>
</protein>
<evidence type="ECO:0000256" key="4">
    <source>
        <dbReference type="ARBA" id="ARBA00022484"/>
    </source>
</evidence>
<dbReference type="EMBL" id="MG995711">
    <property type="protein sequence ID" value="AWK77867.1"/>
    <property type="molecule type" value="Genomic_RNA"/>
</dbReference>
<evidence type="ECO:0000256" key="18">
    <source>
        <dbReference type="ARBA" id="ARBA00023200"/>
    </source>
</evidence>
<keyword evidence="9" id="KW-0808">Transferase</keyword>
<dbReference type="InterPro" id="IPR044067">
    <property type="entry name" value="PCV_3C_PRO"/>
</dbReference>
<dbReference type="InterPro" id="IPR024379">
    <property type="entry name" value="Waikavirus_capsid-1"/>
</dbReference>
<dbReference type="InterPro" id="IPR009003">
    <property type="entry name" value="Peptidase_S1_PA"/>
</dbReference>
<dbReference type="GO" id="GO:0006351">
    <property type="term" value="P:DNA-templated transcription"/>
    <property type="evidence" value="ECO:0007669"/>
    <property type="project" value="InterPro"/>
</dbReference>
<organism evidence="23">
    <name type="scientific">Renmark bee virus 5</name>
    <dbReference type="NCBI Taxonomy" id="2201311"/>
    <lineage>
        <taxon>Viruses</taxon>
        <taxon>Riboviria</taxon>
        <taxon>Orthornavirae</taxon>
        <taxon>Pisuviricota</taxon>
        <taxon>Pisoniviricetes</taxon>
        <taxon>Picornavirales</taxon>
    </lineage>
</organism>
<dbReference type="PROSITE" id="PS50507">
    <property type="entry name" value="RDRP_SSRNA_POS"/>
    <property type="match status" value="1"/>
</dbReference>
<dbReference type="GO" id="GO:0003724">
    <property type="term" value="F:RNA helicase activity"/>
    <property type="evidence" value="ECO:0007669"/>
    <property type="project" value="InterPro"/>
</dbReference>
<feature type="compositionally biased region" description="Basic and acidic residues" evidence="19">
    <location>
        <begin position="1731"/>
        <end position="1752"/>
    </location>
</feature>
<reference evidence="23" key="2">
    <citation type="submission" date="2018-02" db="EMBL/GenBank/DDBJ databases">
        <authorList>
            <person name="Anderson D."/>
            <person name="Durr P."/>
        </authorList>
    </citation>
    <scope>NUCLEOTIDE SEQUENCE</scope>
    <source>
        <strain evidence="23">SA-8</strain>
    </source>
</reference>
<name>A0A2U8JQ88_9VIRU</name>
<dbReference type="SUPFAM" id="SSF56672">
    <property type="entry name" value="DNA/RNA polymerases"/>
    <property type="match status" value="1"/>
</dbReference>
<keyword evidence="10" id="KW-0548">Nucleotidyltransferase</keyword>
<dbReference type="InterPro" id="IPR000605">
    <property type="entry name" value="Helicase_SF3_ssDNA/RNA_vir"/>
</dbReference>
<dbReference type="InterPro" id="IPR043504">
    <property type="entry name" value="Peptidase_S1_PA_chymotrypsin"/>
</dbReference>
<dbReference type="InterPro" id="IPR001676">
    <property type="entry name" value="Picornavirus_capsid"/>
</dbReference>
<keyword evidence="5" id="KW-0191">Covalent protein-RNA linkage</keyword>
<dbReference type="SUPFAM" id="SSF50494">
    <property type="entry name" value="Trypsin-like serine proteases"/>
    <property type="match status" value="1"/>
</dbReference>
<dbReference type="InterPro" id="IPR043128">
    <property type="entry name" value="Rev_trsase/Diguanyl_cyclase"/>
</dbReference>
<keyword evidence="18" id="KW-1035">Host cytoplasm</keyword>
<dbReference type="GO" id="GO:0003723">
    <property type="term" value="F:RNA binding"/>
    <property type="evidence" value="ECO:0007669"/>
    <property type="project" value="InterPro"/>
</dbReference>
<keyword evidence="11" id="KW-0547">Nucleotide-binding</keyword>
<evidence type="ECO:0000256" key="14">
    <source>
        <dbReference type="ARBA" id="ARBA00022807"/>
    </source>
</evidence>
<keyword evidence="4" id="KW-0696">RNA-directed RNA polymerase</keyword>
<accession>A0A2U8JQ88</accession>
<feature type="region of interest" description="Disordered" evidence="19">
    <location>
        <begin position="130"/>
        <end position="150"/>
    </location>
</feature>
<evidence type="ECO:0000256" key="8">
    <source>
        <dbReference type="ARBA" id="ARBA00022670"/>
    </source>
</evidence>
<dbReference type="GO" id="GO:0005524">
    <property type="term" value="F:ATP binding"/>
    <property type="evidence" value="ECO:0007669"/>
    <property type="project" value="UniProtKB-KW"/>
</dbReference>
<dbReference type="GO" id="GO:0039694">
    <property type="term" value="P:viral RNA genome replication"/>
    <property type="evidence" value="ECO:0007669"/>
    <property type="project" value="InterPro"/>
</dbReference>
<dbReference type="Pfam" id="PF00073">
    <property type="entry name" value="Rhv"/>
    <property type="match status" value="1"/>
</dbReference>
<dbReference type="PRINTS" id="PR00918">
    <property type="entry name" value="CALICVIRUSNS"/>
</dbReference>